<dbReference type="Proteomes" id="UP000240374">
    <property type="component" value="Segment"/>
</dbReference>
<dbReference type="EMBL" id="MG018929">
    <property type="protein sequence ID" value="ATW58177.1"/>
    <property type="molecule type" value="Genomic_DNA"/>
</dbReference>
<organism evidence="1 2">
    <name type="scientific">Pseudomonas phage uligo</name>
    <dbReference type="NCBI Taxonomy" id="2048979"/>
    <lineage>
        <taxon>Viruses</taxon>
        <taxon>Duplodnaviria</taxon>
        <taxon>Heunggongvirae</taxon>
        <taxon>Uroviricota</taxon>
        <taxon>Caudoviricetes</taxon>
        <taxon>Autographivirales</taxon>
        <taxon>Autosignataviridae</taxon>
        <taxon>Colwellvirinae</taxon>
        <taxon>Uliginvirus</taxon>
        <taxon>Uliginvirus uligo</taxon>
    </lineage>
</organism>
<evidence type="ECO:0000313" key="1">
    <source>
        <dbReference type="EMBL" id="ATW58177.1"/>
    </source>
</evidence>
<proteinExistence type="predicted"/>
<name>A0A2H4P7M9_9CAUD</name>
<sequence>MSQVSLIVKAFPQVVAGKFVDTFVVIDQTSGELIGKKAHKTEAEAQVELGNLKFFAEGLNFARAVAPAGSTEKGLIGKANVVAAYLLYKEQVEAGTFTAEEVSEAEAEVEAEAPVAEEEAFEG</sequence>
<reference evidence="1" key="1">
    <citation type="submission" date="2018-04" db="EMBL/GenBank/DDBJ databases">
        <authorList>
            <person name="Djurhuus A.M."/>
            <person name="Carstens A.B."/>
            <person name="Hansen L.H."/>
        </authorList>
    </citation>
    <scope>NUCLEOTIDE SEQUENCE</scope>
</reference>
<accession>A0A2H4P7M9</accession>
<evidence type="ECO:0000313" key="2">
    <source>
        <dbReference type="Proteomes" id="UP000240374"/>
    </source>
</evidence>
<protein>
    <submittedName>
        <fullName evidence="1">Uncharacterized protein</fullName>
    </submittedName>
</protein>
<keyword evidence="2" id="KW-1185">Reference proteome</keyword>